<keyword evidence="2" id="KW-1185">Reference proteome</keyword>
<comment type="caution">
    <text evidence="1">The sequence shown here is derived from an EMBL/GenBank/DDBJ whole genome shotgun (WGS) entry which is preliminary data.</text>
</comment>
<reference evidence="1" key="2">
    <citation type="submission" date="2020-06" db="EMBL/GenBank/DDBJ databases">
        <authorList>
            <person name="Sheffer M."/>
        </authorList>
    </citation>
    <scope>NUCLEOTIDE SEQUENCE</scope>
</reference>
<evidence type="ECO:0000313" key="1">
    <source>
        <dbReference type="EMBL" id="KAF8795759.1"/>
    </source>
</evidence>
<dbReference type="AlphaFoldDB" id="A0A8T0G1Q4"/>
<evidence type="ECO:0000313" key="2">
    <source>
        <dbReference type="Proteomes" id="UP000807504"/>
    </source>
</evidence>
<name>A0A8T0G1Q4_ARGBR</name>
<gene>
    <name evidence="1" type="ORF">HNY73_000221</name>
</gene>
<accession>A0A8T0G1Q4</accession>
<dbReference type="Proteomes" id="UP000807504">
    <property type="component" value="Unassembled WGS sequence"/>
</dbReference>
<dbReference type="EMBL" id="JABXBU010000001">
    <property type="protein sequence ID" value="KAF8795759.1"/>
    <property type="molecule type" value="Genomic_DNA"/>
</dbReference>
<protein>
    <submittedName>
        <fullName evidence="1">Uncharacterized protein</fullName>
    </submittedName>
</protein>
<reference evidence="1" key="1">
    <citation type="journal article" date="2020" name="bioRxiv">
        <title>Chromosome-level reference genome of the European wasp spider Argiope bruennichi: a resource for studies on range expansion and evolutionary adaptation.</title>
        <authorList>
            <person name="Sheffer M.M."/>
            <person name="Hoppe A."/>
            <person name="Krehenwinkel H."/>
            <person name="Uhl G."/>
            <person name="Kuss A.W."/>
            <person name="Jensen L."/>
            <person name="Jensen C."/>
            <person name="Gillespie R.G."/>
            <person name="Hoff K.J."/>
            <person name="Prost S."/>
        </authorList>
    </citation>
    <scope>NUCLEOTIDE SEQUENCE</scope>
</reference>
<organism evidence="1 2">
    <name type="scientific">Argiope bruennichi</name>
    <name type="common">Wasp spider</name>
    <name type="synonym">Aranea bruennichi</name>
    <dbReference type="NCBI Taxonomy" id="94029"/>
    <lineage>
        <taxon>Eukaryota</taxon>
        <taxon>Metazoa</taxon>
        <taxon>Ecdysozoa</taxon>
        <taxon>Arthropoda</taxon>
        <taxon>Chelicerata</taxon>
        <taxon>Arachnida</taxon>
        <taxon>Araneae</taxon>
        <taxon>Araneomorphae</taxon>
        <taxon>Entelegynae</taxon>
        <taxon>Araneoidea</taxon>
        <taxon>Araneidae</taxon>
        <taxon>Argiope</taxon>
    </lineage>
</organism>
<sequence length="79" mass="9343">MFRKPSSPTIWQPTFSLLDQKTHRFVATNIVYLIPQGVRETTDLQSRCQNPRLFRIFRHLLLHPEGSGILKNTQHFILR</sequence>
<proteinExistence type="predicted"/>